<keyword evidence="9 14" id="KW-1133">Transmembrane helix</keyword>
<evidence type="ECO:0000256" key="6">
    <source>
        <dbReference type="ARBA" id="ARBA00022622"/>
    </source>
</evidence>
<dbReference type="PANTHER" id="PTHR33048">
    <property type="entry name" value="PTH11-LIKE INTEGRAL MEMBRANE PROTEIN (AFU_ORTHOLOGUE AFUA_5G11245)"/>
    <property type="match status" value="1"/>
</dbReference>
<gene>
    <name evidence="17" type="ORF">FPOA_09122</name>
</gene>
<comment type="subcellular location">
    <subcellularLocation>
        <location evidence="2">Membrane</location>
        <topology evidence="2">Lipid-anchor</topology>
        <topology evidence="2">GPI-anchor</topology>
    </subcellularLocation>
    <subcellularLocation>
        <location evidence="1">Membrane</location>
        <topology evidence="1">Multi-pass membrane protein</topology>
    </subcellularLocation>
    <subcellularLocation>
        <location evidence="3">Secreted</location>
    </subcellularLocation>
</comment>
<feature type="chain" id="PRO_5008603081" description="CFEM domain-containing protein" evidence="15">
    <location>
        <begin position="23"/>
        <end position="407"/>
    </location>
</feature>
<evidence type="ECO:0000256" key="3">
    <source>
        <dbReference type="ARBA" id="ARBA00004613"/>
    </source>
</evidence>
<keyword evidence="11" id="KW-1015">Disulfide bond</keyword>
<organism evidence="17 18">
    <name type="scientific">Fusarium poae</name>
    <dbReference type="NCBI Taxonomy" id="36050"/>
    <lineage>
        <taxon>Eukaryota</taxon>
        <taxon>Fungi</taxon>
        <taxon>Dikarya</taxon>
        <taxon>Ascomycota</taxon>
        <taxon>Pezizomycotina</taxon>
        <taxon>Sordariomycetes</taxon>
        <taxon>Hypocreomycetidae</taxon>
        <taxon>Hypocreales</taxon>
        <taxon>Nectriaceae</taxon>
        <taxon>Fusarium</taxon>
    </lineage>
</organism>
<evidence type="ECO:0000259" key="16">
    <source>
        <dbReference type="SMART" id="SM00747"/>
    </source>
</evidence>
<keyword evidence="12" id="KW-0449">Lipoprotein</keyword>
<evidence type="ECO:0000256" key="11">
    <source>
        <dbReference type="ARBA" id="ARBA00023157"/>
    </source>
</evidence>
<feature type="transmembrane region" description="Helical" evidence="14">
    <location>
        <begin position="326"/>
        <end position="346"/>
    </location>
</feature>
<name>A0A1B8AQI1_FUSPO</name>
<dbReference type="Proteomes" id="UP000091967">
    <property type="component" value="Unassembled WGS sequence"/>
</dbReference>
<dbReference type="GO" id="GO:0005576">
    <property type="term" value="C:extracellular region"/>
    <property type="evidence" value="ECO:0007669"/>
    <property type="project" value="UniProtKB-SubCell"/>
</dbReference>
<evidence type="ECO:0000313" key="18">
    <source>
        <dbReference type="Proteomes" id="UP000091967"/>
    </source>
</evidence>
<feature type="transmembrane region" description="Helical" evidence="14">
    <location>
        <begin position="293"/>
        <end position="314"/>
    </location>
</feature>
<evidence type="ECO:0000256" key="1">
    <source>
        <dbReference type="ARBA" id="ARBA00004141"/>
    </source>
</evidence>
<evidence type="ECO:0000256" key="4">
    <source>
        <dbReference type="ARBA" id="ARBA00010031"/>
    </source>
</evidence>
<comment type="similarity">
    <text evidence="4">Belongs to the RBT5 family.</text>
</comment>
<dbReference type="PANTHER" id="PTHR33048:SF143">
    <property type="entry name" value="EXTRACELLULAR MEMBRANE PROTEIN CFEM DOMAIN-CONTAINING PROTEIN-RELATED"/>
    <property type="match status" value="1"/>
</dbReference>
<comment type="caution">
    <text evidence="17">The sequence shown here is derived from an EMBL/GenBank/DDBJ whole genome shotgun (WGS) entry which is preliminary data.</text>
</comment>
<evidence type="ECO:0000256" key="13">
    <source>
        <dbReference type="ARBA" id="ARBA00038359"/>
    </source>
</evidence>
<feature type="signal peptide" evidence="15">
    <location>
        <begin position="1"/>
        <end position="22"/>
    </location>
</feature>
<evidence type="ECO:0000256" key="7">
    <source>
        <dbReference type="ARBA" id="ARBA00022692"/>
    </source>
</evidence>
<dbReference type="InterPro" id="IPR049326">
    <property type="entry name" value="Rhodopsin_dom_fungi"/>
</dbReference>
<protein>
    <recommendedName>
        <fullName evidence="16">CFEM domain-containing protein</fullName>
    </recommendedName>
</protein>
<dbReference type="Pfam" id="PF05730">
    <property type="entry name" value="CFEM"/>
    <property type="match status" value="1"/>
</dbReference>
<evidence type="ECO:0000256" key="5">
    <source>
        <dbReference type="ARBA" id="ARBA00022525"/>
    </source>
</evidence>
<feature type="transmembrane region" description="Helical" evidence="14">
    <location>
        <begin position="136"/>
        <end position="156"/>
    </location>
</feature>
<feature type="transmembrane region" description="Helical" evidence="14">
    <location>
        <begin position="96"/>
        <end position="115"/>
    </location>
</feature>
<dbReference type="STRING" id="36050.A0A1B8AQI1"/>
<keyword evidence="8 15" id="KW-0732">Signal</keyword>
<feature type="transmembrane region" description="Helical" evidence="14">
    <location>
        <begin position="176"/>
        <end position="196"/>
    </location>
</feature>
<keyword evidence="18" id="KW-1185">Reference proteome</keyword>
<evidence type="ECO:0000256" key="8">
    <source>
        <dbReference type="ARBA" id="ARBA00022729"/>
    </source>
</evidence>
<dbReference type="EMBL" id="LYXU01000003">
    <property type="protein sequence ID" value="OBS22795.1"/>
    <property type="molecule type" value="Genomic_DNA"/>
</dbReference>
<evidence type="ECO:0000256" key="9">
    <source>
        <dbReference type="ARBA" id="ARBA00022989"/>
    </source>
</evidence>
<feature type="transmembrane region" description="Helical" evidence="14">
    <location>
        <begin position="256"/>
        <end position="281"/>
    </location>
</feature>
<dbReference type="SMART" id="SM00747">
    <property type="entry name" value="CFEM"/>
    <property type="match status" value="1"/>
</dbReference>
<accession>A0A1B8AQI1</accession>
<keyword evidence="7 14" id="KW-0812">Transmembrane</keyword>
<dbReference type="AlphaFoldDB" id="A0A1B8AQI1"/>
<keyword evidence="6" id="KW-0325">Glycoprotein</keyword>
<dbReference type="Pfam" id="PF20684">
    <property type="entry name" value="Fung_rhodopsin"/>
    <property type="match status" value="1"/>
</dbReference>
<keyword evidence="5" id="KW-0964">Secreted</keyword>
<keyword evidence="6" id="KW-0336">GPI-anchor</keyword>
<sequence>MRSLTFAATLVVAILGIHIAVAQKVEALPACGGKCLLDIISMSQFSHQSKQELCDNTEFIKAIGACLRENCNAAETQVVLDAAAKKCDVPAQNSSLTLRLSSLVIFGAALGAFILRIISKCLYKSEWGADDTFMSLAAFLILPLVVLLQLMVSNGLGHDLRTIKNEKLVFCFKMFFFQQITYFIVLGLVKASILAFYLRIFPDHKFRIVVWCTQFVNLTSAVLYFVLLFLQKNPISLNWTGATDSYPHGNVLSDKLLYLTHGILSMALDIWMVILPLTQLYHLGLKLRKKIGVMSMFSCGILIIGTGGTRFYYLVKYQVARDTEEAVKAVMWAYIELCIGVVVGCMPNIRQLTRRAHTFITSRRGHSNTDPEQTSGIFRTRSLEYVSNDTTAVGSEKEAGVIGSSCK</sequence>
<dbReference type="OMA" id="KWIDSST"/>
<evidence type="ECO:0000313" key="17">
    <source>
        <dbReference type="EMBL" id="OBS22795.1"/>
    </source>
</evidence>
<evidence type="ECO:0000256" key="2">
    <source>
        <dbReference type="ARBA" id="ARBA00004589"/>
    </source>
</evidence>
<feature type="transmembrane region" description="Helical" evidence="14">
    <location>
        <begin position="208"/>
        <end position="230"/>
    </location>
</feature>
<evidence type="ECO:0000256" key="12">
    <source>
        <dbReference type="ARBA" id="ARBA00023288"/>
    </source>
</evidence>
<evidence type="ECO:0000256" key="14">
    <source>
        <dbReference type="SAM" id="Phobius"/>
    </source>
</evidence>
<proteinExistence type="inferred from homology"/>
<reference evidence="17 18" key="1">
    <citation type="submission" date="2016-06" db="EMBL/GenBank/DDBJ databases">
        <title>Living apart together: crosstalk between the core and supernumerary genomes in a fungal plant pathogen.</title>
        <authorList>
            <person name="Vanheule A."/>
            <person name="Audenaert K."/>
            <person name="Warris S."/>
            <person name="Van De Geest H."/>
            <person name="Schijlen E."/>
            <person name="Hofte M."/>
            <person name="De Saeger S."/>
            <person name="Haesaert G."/>
            <person name="Waalwijk C."/>
            <person name="Van Der Lee T."/>
        </authorList>
    </citation>
    <scope>NUCLEOTIDE SEQUENCE [LARGE SCALE GENOMIC DNA]</scope>
    <source>
        <strain evidence="17 18">2516</strain>
    </source>
</reference>
<evidence type="ECO:0000256" key="15">
    <source>
        <dbReference type="SAM" id="SignalP"/>
    </source>
</evidence>
<dbReference type="InterPro" id="IPR052337">
    <property type="entry name" value="SAT4-like"/>
</dbReference>
<dbReference type="InterPro" id="IPR008427">
    <property type="entry name" value="Extracellular_membr_CFEM_dom"/>
</dbReference>
<keyword evidence="10 14" id="KW-0472">Membrane</keyword>
<comment type="similarity">
    <text evidence="13">Belongs to the SAT4 family.</text>
</comment>
<dbReference type="GO" id="GO:0098552">
    <property type="term" value="C:side of membrane"/>
    <property type="evidence" value="ECO:0007669"/>
    <property type="project" value="UniProtKB-KW"/>
</dbReference>
<feature type="domain" description="CFEM" evidence="16">
    <location>
        <begin position="24"/>
        <end position="88"/>
    </location>
</feature>
<evidence type="ECO:0000256" key="10">
    <source>
        <dbReference type="ARBA" id="ARBA00023136"/>
    </source>
</evidence>